<evidence type="ECO:0000313" key="5">
    <source>
        <dbReference type="Proteomes" id="UP000232721"/>
    </source>
</evidence>
<accession>A0ABN5F432</accession>
<evidence type="ECO:0008006" key="6">
    <source>
        <dbReference type="Google" id="ProtNLM"/>
    </source>
</evidence>
<feature type="transmembrane region" description="Helical" evidence="1">
    <location>
        <begin position="199"/>
        <end position="218"/>
    </location>
</feature>
<dbReference type="PANTHER" id="PTHR23028:SF53">
    <property type="entry name" value="ACYL_TRANSF_3 DOMAIN-CONTAINING PROTEIN"/>
    <property type="match status" value="1"/>
</dbReference>
<keyword evidence="5" id="KW-1185">Reference proteome</keyword>
<feature type="domain" description="Acyltransferase 3" evidence="2">
    <location>
        <begin position="5"/>
        <end position="329"/>
    </location>
</feature>
<feature type="transmembrane region" description="Helical" evidence="1">
    <location>
        <begin position="252"/>
        <end position="270"/>
    </location>
</feature>
<evidence type="ECO:0000259" key="3">
    <source>
        <dbReference type="Pfam" id="PF19040"/>
    </source>
</evidence>
<organism evidence="4 5">
    <name type="scientific">Polaribacter sejongensis</name>
    <dbReference type="NCBI Taxonomy" id="985043"/>
    <lineage>
        <taxon>Bacteria</taxon>
        <taxon>Pseudomonadati</taxon>
        <taxon>Bacteroidota</taxon>
        <taxon>Flavobacteriia</taxon>
        <taxon>Flavobacteriales</taxon>
        <taxon>Flavobacteriaceae</taxon>
    </lineage>
</organism>
<dbReference type="Proteomes" id="UP000232721">
    <property type="component" value="Chromosome"/>
</dbReference>
<dbReference type="InterPro" id="IPR043968">
    <property type="entry name" value="SGNH"/>
</dbReference>
<dbReference type="InterPro" id="IPR002656">
    <property type="entry name" value="Acyl_transf_3_dom"/>
</dbReference>
<sequence>MSFRYDIGFLRALAVVVVVFFHYQIPFFEGGFVGVDIFFVISGYLMTRIILKKFQTNSFILSEFYKRRLTRILPVLIVMIIGVLISTYFLYFPIDFRQLSLYSLFSSLFLSNYYYLFNSGYFDPSAQSNILLHTWSLSVEWQFYMIYPLFLILIRKIYLKKYKKFKVIFLTVTILSFFLIIIFNNFLPTNYTKISFFSFTHRAWEMMLGGVAFLYSDFFQTNISIVLKKLITYLCFLGLAISIFCFTDNDVWPSALTLLPTISSFLLIAIHKEYSFYKNRGIQYVGSISYSLYLWHWPIYVISKYFDYNGWDVIISLLILSVILSVLTYTFIEKKTKFISVNAILVTTFFTLLISGLAYFFPLNNHLFSEDVVALSEYRQHYEATRAKQFHSGTCHHMKKINYKDCLCINFDKKNVLLLGDSHAAQYSLSLRSKLDSSKYNFIEHTVVGTLPLINFQGEKMASKQFQDIFENFIVTNKDKIDVIILSGHWVNYHTFKDYENDVDLAKGINETIFFVEKLGIKLIILGQTEKYNINFSRVEAFKMIGKKEKSYIDENSFLLNNNLKKLVPVKNYIDLFLRSEFKHYDNKTKTPYMFDDDHLSLYGADQVIDFLIKEKKI</sequence>
<keyword evidence="1" id="KW-1133">Transmembrane helix</keyword>
<feature type="transmembrane region" description="Helical" evidence="1">
    <location>
        <begin position="7"/>
        <end position="25"/>
    </location>
</feature>
<evidence type="ECO:0000313" key="4">
    <source>
        <dbReference type="EMBL" id="AUC22218.1"/>
    </source>
</evidence>
<dbReference type="Pfam" id="PF19040">
    <property type="entry name" value="SGNH"/>
    <property type="match status" value="1"/>
</dbReference>
<feature type="transmembrane region" description="Helical" evidence="1">
    <location>
        <begin position="31"/>
        <end position="51"/>
    </location>
</feature>
<evidence type="ECO:0000256" key="1">
    <source>
        <dbReference type="SAM" id="Phobius"/>
    </source>
</evidence>
<reference evidence="4 5" key="1">
    <citation type="submission" date="2017-02" db="EMBL/GenBank/DDBJ databases">
        <title>Trade-off between light-utilization and light-protection in marine flavobacteria.</title>
        <authorList>
            <person name="Kumagai Y."/>
            <person name="Yoshizawa S."/>
            <person name="Kogure K."/>
            <person name="Iwasaki W."/>
        </authorList>
    </citation>
    <scope>NUCLEOTIDE SEQUENCE [LARGE SCALE GENOMIC DNA]</scope>
    <source>
        <strain evidence="4 5">KCTC 23670</strain>
    </source>
</reference>
<feature type="transmembrane region" description="Helical" evidence="1">
    <location>
        <begin position="313"/>
        <end position="332"/>
    </location>
</feature>
<evidence type="ECO:0000259" key="2">
    <source>
        <dbReference type="Pfam" id="PF01757"/>
    </source>
</evidence>
<feature type="transmembrane region" description="Helical" evidence="1">
    <location>
        <begin position="339"/>
        <end position="361"/>
    </location>
</feature>
<name>A0ABN5F432_9FLAO</name>
<dbReference type="InterPro" id="IPR050879">
    <property type="entry name" value="Acyltransferase_3"/>
</dbReference>
<dbReference type="RefSeq" id="WP_208891151.1">
    <property type="nucleotide sequence ID" value="NZ_CP019336.1"/>
</dbReference>
<feature type="transmembrane region" description="Helical" evidence="1">
    <location>
        <begin position="230"/>
        <end position="246"/>
    </location>
</feature>
<feature type="transmembrane region" description="Helical" evidence="1">
    <location>
        <begin position="282"/>
        <end position="301"/>
    </location>
</feature>
<dbReference type="EMBL" id="CP019336">
    <property type="protein sequence ID" value="AUC22218.1"/>
    <property type="molecule type" value="Genomic_DNA"/>
</dbReference>
<dbReference type="PANTHER" id="PTHR23028">
    <property type="entry name" value="ACETYLTRANSFERASE"/>
    <property type="match status" value="1"/>
</dbReference>
<gene>
    <name evidence="4" type="ORF">BTO15_08985</name>
</gene>
<keyword evidence="1" id="KW-0472">Membrane</keyword>
<feature type="domain" description="SGNH" evidence="3">
    <location>
        <begin position="404"/>
        <end position="611"/>
    </location>
</feature>
<keyword evidence="1" id="KW-0812">Transmembrane</keyword>
<feature type="transmembrane region" description="Helical" evidence="1">
    <location>
        <begin position="167"/>
        <end position="187"/>
    </location>
</feature>
<feature type="transmembrane region" description="Helical" evidence="1">
    <location>
        <begin position="141"/>
        <end position="158"/>
    </location>
</feature>
<protein>
    <recommendedName>
        <fullName evidence="6">Acyltransferase</fullName>
    </recommendedName>
</protein>
<feature type="transmembrane region" description="Helical" evidence="1">
    <location>
        <begin position="72"/>
        <end position="94"/>
    </location>
</feature>
<proteinExistence type="predicted"/>
<dbReference type="Pfam" id="PF01757">
    <property type="entry name" value="Acyl_transf_3"/>
    <property type="match status" value="1"/>
</dbReference>